<comment type="caution">
    <text evidence="1">The sequence shown here is derived from an EMBL/GenBank/DDBJ whole genome shotgun (WGS) entry which is preliminary data.</text>
</comment>
<dbReference type="AlphaFoldDB" id="A0A1F5YYV6"/>
<accession>A0A1F5YYV6</accession>
<dbReference type="InterPro" id="IPR014825">
    <property type="entry name" value="DNA_alkylation"/>
</dbReference>
<organism evidence="1 2">
    <name type="scientific">Candidatus Gottesmanbacteria bacterium RBG_16_52_11</name>
    <dbReference type="NCBI Taxonomy" id="1798374"/>
    <lineage>
        <taxon>Bacteria</taxon>
        <taxon>Candidatus Gottesmaniibacteriota</taxon>
    </lineage>
</organism>
<dbReference type="PANTHER" id="PTHR34070:SF1">
    <property type="entry name" value="DNA ALKYLATION REPAIR PROTEIN"/>
    <property type="match status" value="1"/>
</dbReference>
<dbReference type="EMBL" id="MFJD01000001">
    <property type="protein sequence ID" value="OGG05082.1"/>
    <property type="molecule type" value="Genomic_DNA"/>
</dbReference>
<dbReference type="PANTHER" id="PTHR34070">
    <property type="entry name" value="ARMADILLO-TYPE FOLD"/>
    <property type="match status" value="1"/>
</dbReference>
<evidence type="ECO:0000313" key="1">
    <source>
        <dbReference type="EMBL" id="OGG05082.1"/>
    </source>
</evidence>
<reference evidence="1 2" key="1">
    <citation type="journal article" date="2016" name="Nat. Commun.">
        <title>Thousands of microbial genomes shed light on interconnected biogeochemical processes in an aquifer system.</title>
        <authorList>
            <person name="Anantharaman K."/>
            <person name="Brown C.T."/>
            <person name="Hug L.A."/>
            <person name="Sharon I."/>
            <person name="Castelle C.J."/>
            <person name="Probst A.J."/>
            <person name="Thomas B.C."/>
            <person name="Singh A."/>
            <person name="Wilkins M.J."/>
            <person name="Karaoz U."/>
            <person name="Brodie E.L."/>
            <person name="Williams K.H."/>
            <person name="Hubbard S.S."/>
            <person name="Banfield J.F."/>
        </authorList>
    </citation>
    <scope>NUCLEOTIDE SEQUENCE [LARGE SCALE GENOMIC DNA]</scope>
</reference>
<gene>
    <name evidence="1" type="ORF">A2Z33_05950</name>
</gene>
<dbReference type="InterPro" id="IPR016024">
    <property type="entry name" value="ARM-type_fold"/>
</dbReference>
<sequence length="234" mass="27129">MRTAIVIRDLARFRSRERAAFLTRFFKTGPGGYAEGDVFWGLTLPQVRSVLKKYRDLPLTEVPVLLASPVHEVRLTGLLILVTQFRRGDDAAKKLVYNLYMKHLKSVNNWDLVDLSAPNIAGAYLRDKPKQVLYTLAASGSVWDRRVAALACFHFIKFDDFTDALKIAEILLADRHDLIHKAVGWMLREIGKRNLPTEEKFLKTHYRRMPRTMLRYAIEKFPEIKRQKYLKGIL</sequence>
<dbReference type="Gene3D" id="1.25.10.90">
    <property type="match status" value="1"/>
</dbReference>
<dbReference type="CDD" id="cd06561">
    <property type="entry name" value="AlkD_like"/>
    <property type="match status" value="1"/>
</dbReference>
<dbReference type="Proteomes" id="UP000178448">
    <property type="component" value="Unassembled WGS sequence"/>
</dbReference>
<dbReference type="Pfam" id="PF08713">
    <property type="entry name" value="DNA_alkylation"/>
    <property type="match status" value="1"/>
</dbReference>
<protein>
    <submittedName>
        <fullName evidence="1">DNA alkylation repair protein</fullName>
    </submittedName>
</protein>
<evidence type="ECO:0000313" key="2">
    <source>
        <dbReference type="Proteomes" id="UP000178448"/>
    </source>
</evidence>
<proteinExistence type="predicted"/>
<name>A0A1F5YYV6_9BACT</name>
<dbReference type="SUPFAM" id="SSF48371">
    <property type="entry name" value="ARM repeat"/>
    <property type="match status" value="1"/>
</dbReference>